<comment type="subcellular location">
    <subcellularLocation>
        <location evidence="1">Cell envelope</location>
    </subcellularLocation>
</comment>
<dbReference type="RefSeq" id="WP_106715775.1">
    <property type="nucleotide sequence ID" value="NZ_JACHXT010000004.1"/>
</dbReference>
<dbReference type="PANTHER" id="PTHR30532:SF29">
    <property type="entry name" value="FE(3+) DICITRATE-BINDING PERIPLASMIC PROTEIN"/>
    <property type="match status" value="1"/>
</dbReference>
<dbReference type="CDD" id="cd01146">
    <property type="entry name" value="FhuD"/>
    <property type="match status" value="1"/>
</dbReference>
<keyword evidence="9" id="KW-1185">Reference proteome</keyword>
<comment type="similarity">
    <text evidence="2">Belongs to the bacterial solute-binding protein 8 family.</text>
</comment>
<dbReference type="PROSITE" id="PS50983">
    <property type="entry name" value="FE_B12_PBP"/>
    <property type="match status" value="1"/>
</dbReference>
<feature type="domain" description="Fe/B12 periplasmic-binding" evidence="7">
    <location>
        <begin position="52"/>
        <end position="309"/>
    </location>
</feature>
<evidence type="ECO:0000256" key="1">
    <source>
        <dbReference type="ARBA" id="ARBA00004196"/>
    </source>
</evidence>
<keyword evidence="4" id="KW-0406">Ion transport</keyword>
<protein>
    <submittedName>
        <fullName evidence="8">Iron ABC transporter substrate-binding protein</fullName>
    </submittedName>
</protein>
<keyword evidence="5 6" id="KW-0732">Signal</keyword>
<feature type="signal peptide" evidence="6">
    <location>
        <begin position="1"/>
        <end position="30"/>
    </location>
</feature>
<evidence type="ECO:0000313" key="8">
    <source>
        <dbReference type="EMBL" id="PSH60459.1"/>
    </source>
</evidence>
<sequence>MIDLTRRRINFALAAATLTRLLPAVSTANAHDGVRVIAHRLGSTEITGTPIRAVALEFSFVQAMDALGLAPIGIADDNQPLRIQQLLGKKVDYSSVGTRLEPNLELVSALAPDLIIADEVRHTAIYGQLSAIAPTIVLNSWEGGYQTIKDNVLVIAYALGDKSEGGKAIAEHEAVIASLVAQIPAGEKRRFLLAVAGTGSMSLHTSSSFTGSVFKAIGLIPAIESLDAVESGAGLERLIAVNPDVLLIATDPGGTVFDQWKDNEAFVNISAVKEGKVFEVDRNQFSRFRGLKTAEMIAREVLAKVYSDS</sequence>
<evidence type="ECO:0000256" key="5">
    <source>
        <dbReference type="ARBA" id="ARBA00022729"/>
    </source>
</evidence>
<dbReference type="GO" id="GO:1901678">
    <property type="term" value="P:iron coordination entity transport"/>
    <property type="evidence" value="ECO:0007669"/>
    <property type="project" value="UniProtKB-ARBA"/>
</dbReference>
<reference evidence="9" key="1">
    <citation type="submission" date="2017-11" db="EMBL/GenBank/DDBJ databases">
        <authorList>
            <person name="Kuznetsova I."/>
            <person name="Sazanova A."/>
            <person name="Chirak E."/>
            <person name="Safronova V."/>
            <person name="Willems A."/>
        </authorList>
    </citation>
    <scope>NUCLEOTIDE SEQUENCE [LARGE SCALE GENOMIC DNA]</scope>
    <source>
        <strain evidence="9">PEPV15</strain>
    </source>
</reference>
<dbReference type="Pfam" id="PF01497">
    <property type="entry name" value="Peripla_BP_2"/>
    <property type="match status" value="1"/>
</dbReference>
<comment type="caution">
    <text evidence="8">The sequence shown here is derived from an EMBL/GenBank/DDBJ whole genome shotgun (WGS) entry which is preliminary data.</text>
</comment>
<dbReference type="SUPFAM" id="SSF53807">
    <property type="entry name" value="Helical backbone' metal receptor"/>
    <property type="match status" value="1"/>
</dbReference>
<keyword evidence="4" id="KW-0408">Iron</keyword>
<keyword evidence="3" id="KW-0813">Transport</keyword>
<proteinExistence type="inferred from homology"/>
<dbReference type="GO" id="GO:0030288">
    <property type="term" value="C:outer membrane-bounded periplasmic space"/>
    <property type="evidence" value="ECO:0007669"/>
    <property type="project" value="TreeGrafter"/>
</dbReference>
<dbReference type="Proteomes" id="UP000241158">
    <property type="component" value="Unassembled WGS sequence"/>
</dbReference>
<dbReference type="Gene3D" id="3.40.50.1980">
    <property type="entry name" value="Nitrogenase molybdenum iron protein domain"/>
    <property type="match status" value="2"/>
</dbReference>
<evidence type="ECO:0000256" key="4">
    <source>
        <dbReference type="ARBA" id="ARBA00022496"/>
    </source>
</evidence>
<evidence type="ECO:0000259" key="7">
    <source>
        <dbReference type="PROSITE" id="PS50983"/>
    </source>
</evidence>
<keyword evidence="4" id="KW-0410">Iron transport</keyword>
<feature type="chain" id="PRO_5015132556" evidence="6">
    <location>
        <begin position="31"/>
        <end position="309"/>
    </location>
</feature>
<dbReference type="InterPro" id="IPR002491">
    <property type="entry name" value="ABC_transptr_periplasmic_BD"/>
</dbReference>
<evidence type="ECO:0000256" key="6">
    <source>
        <dbReference type="SAM" id="SignalP"/>
    </source>
</evidence>
<accession>A0A2P7B1V8</accession>
<organism evidence="8 9">
    <name type="scientific">Phyllobacterium endophyticum</name>
    <dbReference type="NCBI Taxonomy" id="1149773"/>
    <lineage>
        <taxon>Bacteria</taxon>
        <taxon>Pseudomonadati</taxon>
        <taxon>Pseudomonadota</taxon>
        <taxon>Alphaproteobacteria</taxon>
        <taxon>Hyphomicrobiales</taxon>
        <taxon>Phyllobacteriaceae</taxon>
        <taxon>Phyllobacterium</taxon>
    </lineage>
</organism>
<evidence type="ECO:0000256" key="3">
    <source>
        <dbReference type="ARBA" id="ARBA00022448"/>
    </source>
</evidence>
<name>A0A2P7B1V8_9HYPH</name>
<dbReference type="InterPro" id="IPR051313">
    <property type="entry name" value="Bact_iron-sidero_bind"/>
</dbReference>
<dbReference type="AlphaFoldDB" id="A0A2P7B1V8"/>
<gene>
    <name evidence="8" type="ORF">CU100_07225</name>
</gene>
<dbReference type="EMBL" id="PGGN01000001">
    <property type="protein sequence ID" value="PSH60459.1"/>
    <property type="molecule type" value="Genomic_DNA"/>
</dbReference>
<evidence type="ECO:0000256" key="2">
    <source>
        <dbReference type="ARBA" id="ARBA00008814"/>
    </source>
</evidence>
<dbReference type="PANTHER" id="PTHR30532">
    <property type="entry name" value="IRON III DICITRATE-BINDING PERIPLASMIC PROTEIN"/>
    <property type="match status" value="1"/>
</dbReference>
<evidence type="ECO:0000313" key="9">
    <source>
        <dbReference type="Proteomes" id="UP000241158"/>
    </source>
</evidence>
<dbReference type="OrthoDB" id="9793175at2"/>